<dbReference type="OrthoDB" id="4358740at2759"/>
<dbReference type="AlphaFoldDB" id="A0A167ZI16"/>
<dbReference type="EMBL" id="AZHB01000007">
    <property type="protein sequence ID" value="OAA67544.1"/>
    <property type="molecule type" value="Genomic_DNA"/>
</dbReference>
<accession>A0A167ZI16</accession>
<dbReference type="STRING" id="1081104.A0A167ZI16"/>
<gene>
    <name evidence="1" type="ORF">ISF_03720</name>
</gene>
<reference evidence="1 2" key="1">
    <citation type="journal article" date="2016" name="Genome Biol. Evol.">
        <title>Divergent and convergent evolution of fungal pathogenicity.</title>
        <authorList>
            <person name="Shang Y."/>
            <person name="Xiao G."/>
            <person name="Zheng P."/>
            <person name="Cen K."/>
            <person name="Zhan S."/>
            <person name="Wang C."/>
        </authorList>
    </citation>
    <scope>NUCLEOTIDE SEQUENCE [LARGE SCALE GENOMIC DNA]</scope>
    <source>
        <strain evidence="1 2">ARSEF 2679</strain>
    </source>
</reference>
<comment type="caution">
    <text evidence="1">The sequence shown here is derived from an EMBL/GenBank/DDBJ whole genome shotgun (WGS) entry which is preliminary data.</text>
</comment>
<proteinExistence type="predicted"/>
<organism evidence="1 2">
    <name type="scientific">Cordyceps fumosorosea (strain ARSEF 2679)</name>
    <name type="common">Isaria fumosorosea</name>
    <dbReference type="NCBI Taxonomy" id="1081104"/>
    <lineage>
        <taxon>Eukaryota</taxon>
        <taxon>Fungi</taxon>
        <taxon>Dikarya</taxon>
        <taxon>Ascomycota</taxon>
        <taxon>Pezizomycotina</taxon>
        <taxon>Sordariomycetes</taxon>
        <taxon>Hypocreomycetidae</taxon>
        <taxon>Hypocreales</taxon>
        <taxon>Cordycipitaceae</taxon>
        <taxon>Cordyceps</taxon>
    </lineage>
</organism>
<evidence type="ECO:0000313" key="2">
    <source>
        <dbReference type="Proteomes" id="UP000076744"/>
    </source>
</evidence>
<sequence>MASASSDRVPKRILIDVSPFSDYRDEAFDDPDKVIDIALSLLKRKGLIPAETQNNQSDVKLVIKLISRYDTKVIFDLFHDTFDAARAHLYGQDPPVCIVSMRHGKREKAYPANRSQELKVDFEIRFLHNRYGTGCKPPFSEDSRQGSVWSIPSRISAIMPSTTLRYKT</sequence>
<dbReference type="Proteomes" id="UP000076744">
    <property type="component" value="Unassembled WGS sequence"/>
</dbReference>
<dbReference type="RefSeq" id="XP_018705533.1">
    <property type="nucleotide sequence ID" value="XM_018847326.1"/>
</dbReference>
<name>A0A167ZI16_CORFA</name>
<keyword evidence="2" id="KW-1185">Reference proteome</keyword>
<evidence type="ECO:0000313" key="1">
    <source>
        <dbReference type="EMBL" id="OAA67544.1"/>
    </source>
</evidence>
<dbReference type="GeneID" id="30020012"/>
<protein>
    <submittedName>
        <fullName evidence="1">Uncharacterized protein</fullName>
    </submittedName>
</protein>